<dbReference type="Proteomes" id="UP000017836">
    <property type="component" value="Unassembled WGS sequence"/>
</dbReference>
<sequence length="111" mass="12811">MKGFELCTQPSRGTLPRRLLPIRRSYHMQILWMRPCRRFDPILTGRLFYWGALYPGSNHGYILTSAKGLPLNPSSNNLGLSPTLWSRIFVTQMGLCPTPWSRFLVIQIFLS</sequence>
<protein>
    <submittedName>
        <fullName evidence="1">Uncharacterized protein</fullName>
    </submittedName>
</protein>
<dbReference type="HOGENOM" id="CLU_2161793_0_0_1"/>
<accession>U5D1G2</accession>
<evidence type="ECO:0000313" key="2">
    <source>
        <dbReference type="Proteomes" id="UP000017836"/>
    </source>
</evidence>
<name>U5D1G2_AMBTC</name>
<proteinExistence type="predicted"/>
<reference evidence="2" key="1">
    <citation type="journal article" date="2013" name="Science">
        <title>The Amborella genome and the evolution of flowering plants.</title>
        <authorList>
            <consortium name="Amborella Genome Project"/>
        </authorList>
    </citation>
    <scope>NUCLEOTIDE SEQUENCE [LARGE SCALE GENOMIC DNA]</scope>
</reference>
<dbReference type="AlphaFoldDB" id="U5D1G2"/>
<organism evidence="1 2">
    <name type="scientific">Amborella trichopoda</name>
    <dbReference type="NCBI Taxonomy" id="13333"/>
    <lineage>
        <taxon>Eukaryota</taxon>
        <taxon>Viridiplantae</taxon>
        <taxon>Streptophyta</taxon>
        <taxon>Embryophyta</taxon>
        <taxon>Tracheophyta</taxon>
        <taxon>Spermatophyta</taxon>
        <taxon>Magnoliopsida</taxon>
        <taxon>Amborellales</taxon>
        <taxon>Amborellaceae</taxon>
        <taxon>Amborella</taxon>
    </lineage>
</organism>
<keyword evidence="2" id="KW-1185">Reference proteome</keyword>
<gene>
    <name evidence="1" type="ORF">AMTR_s00033p00084740</name>
</gene>
<evidence type="ECO:0000313" key="1">
    <source>
        <dbReference type="EMBL" id="ERN14198.1"/>
    </source>
</evidence>
<dbReference type="EMBL" id="KI392557">
    <property type="protein sequence ID" value="ERN14198.1"/>
    <property type="molecule type" value="Genomic_DNA"/>
</dbReference>
<dbReference type="Gramene" id="ERN14198">
    <property type="protein sequence ID" value="ERN14198"/>
    <property type="gene ID" value="AMTR_s00033p00084740"/>
</dbReference>